<name>A0A149U999_9PROT</name>
<evidence type="ECO:0000313" key="3">
    <source>
        <dbReference type="Proteomes" id="UP000075360"/>
    </source>
</evidence>
<proteinExistence type="predicted"/>
<comment type="caution">
    <text evidence="2">The sequence shown here is derived from an EMBL/GenBank/DDBJ whole genome shotgun (WGS) entry which is preliminary data.</text>
</comment>
<dbReference type="GO" id="GO:0043041">
    <property type="term" value="P:amino acid activation for nonribosomal peptide biosynthetic process"/>
    <property type="evidence" value="ECO:0007669"/>
    <property type="project" value="TreeGrafter"/>
</dbReference>
<organism evidence="2 3">
    <name type="scientific">Acetobacter senegalensis</name>
    <dbReference type="NCBI Taxonomy" id="446692"/>
    <lineage>
        <taxon>Bacteria</taxon>
        <taxon>Pseudomonadati</taxon>
        <taxon>Pseudomonadota</taxon>
        <taxon>Alphaproteobacteria</taxon>
        <taxon>Acetobacterales</taxon>
        <taxon>Acetobacteraceae</taxon>
        <taxon>Acetobacter</taxon>
    </lineage>
</organism>
<dbReference type="PANTHER" id="PTHR45527">
    <property type="entry name" value="NONRIBOSOMAL PEPTIDE SYNTHETASE"/>
    <property type="match status" value="1"/>
</dbReference>
<dbReference type="Pfam" id="PF00501">
    <property type="entry name" value="AMP-binding"/>
    <property type="match status" value="1"/>
</dbReference>
<dbReference type="PANTHER" id="PTHR45527:SF14">
    <property type="entry name" value="PLIPASTATIN SYNTHASE SUBUNIT B"/>
    <property type="match status" value="1"/>
</dbReference>
<dbReference type="InterPro" id="IPR000873">
    <property type="entry name" value="AMP-dep_synth/lig_dom"/>
</dbReference>
<dbReference type="GO" id="GO:0031177">
    <property type="term" value="F:phosphopantetheine binding"/>
    <property type="evidence" value="ECO:0007669"/>
    <property type="project" value="TreeGrafter"/>
</dbReference>
<feature type="non-terminal residue" evidence="2">
    <location>
        <position position="1"/>
    </location>
</feature>
<feature type="non-terminal residue" evidence="2">
    <location>
        <position position="199"/>
    </location>
</feature>
<dbReference type="RefSeq" id="WP_156478853.1">
    <property type="nucleotide sequence ID" value="NZ_LHZU01000008.1"/>
</dbReference>
<dbReference type="GO" id="GO:0005829">
    <property type="term" value="C:cytosol"/>
    <property type="evidence" value="ECO:0007669"/>
    <property type="project" value="TreeGrafter"/>
</dbReference>
<accession>A0A149U999</accession>
<gene>
    <name evidence="2" type="ORF">AD948_00040</name>
</gene>
<evidence type="ECO:0000259" key="1">
    <source>
        <dbReference type="Pfam" id="PF00501"/>
    </source>
</evidence>
<dbReference type="Proteomes" id="UP000075360">
    <property type="component" value="Unassembled WGS sequence"/>
</dbReference>
<dbReference type="EMBL" id="LHZU01000008">
    <property type="protein sequence ID" value="KXV62466.1"/>
    <property type="molecule type" value="Genomic_DNA"/>
</dbReference>
<evidence type="ECO:0000313" key="2">
    <source>
        <dbReference type="EMBL" id="KXV62466.1"/>
    </source>
</evidence>
<dbReference type="GO" id="GO:0044550">
    <property type="term" value="P:secondary metabolite biosynthetic process"/>
    <property type="evidence" value="ECO:0007669"/>
    <property type="project" value="TreeGrafter"/>
</dbReference>
<dbReference type="OrthoDB" id="9770470at2"/>
<dbReference type="InterPro" id="IPR042099">
    <property type="entry name" value="ANL_N_sf"/>
</dbReference>
<protein>
    <recommendedName>
        <fullName evidence="1">AMP-dependent synthetase/ligase domain-containing protein</fullName>
    </recommendedName>
</protein>
<dbReference type="AlphaFoldDB" id="A0A149U999"/>
<dbReference type="SUPFAM" id="SSF56801">
    <property type="entry name" value="Acetyl-CoA synthetase-like"/>
    <property type="match status" value="1"/>
</dbReference>
<feature type="domain" description="AMP-dependent synthetase/ligase" evidence="1">
    <location>
        <begin position="1"/>
        <end position="199"/>
    </location>
</feature>
<sequence length="199" mass="21796">YTSGSTGKPKGVGITHKNLARLLNATAQWFELGSDDAIPMFHSYAFDVSVWEIFNALVWGGRLVMVPYWTARDATAFHALLRQEHVTLLNQTPSAFIPLMQVDLEAPDKMNSVRGIVFAGEKLELPTLRAWMEARGVAAPRLVNMYGITEITVHATYRVITLDDVNRDDGQSLVGVPIPDLSVRAMDDSLQSTPAGGVG</sequence>
<dbReference type="Gene3D" id="3.40.50.12780">
    <property type="entry name" value="N-terminal domain of ligase-like"/>
    <property type="match status" value="1"/>
</dbReference>
<reference evidence="2 3" key="1">
    <citation type="submission" date="2015-06" db="EMBL/GenBank/DDBJ databases">
        <title>Improved classification and identification of acetic acid bacteria using matrix-assisted laser desorption/ionization time-of-flight mass spectrometry; Gluconobacter nephelii and Gluconobacter uchimurae are later heterotypic synonyms of Gluconobacter japonicus and Gluconobacter oxydans, respectively.</title>
        <authorList>
            <person name="Li L."/>
            <person name="Cleenwerck I."/>
            <person name="De Vuyst L."/>
            <person name="Vandamme P."/>
        </authorList>
    </citation>
    <scope>NUCLEOTIDE SEQUENCE [LARGE SCALE GENOMIC DNA]</scope>
    <source>
        <strain evidence="2 3">LMG 23690</strain>
    </source>
</reference>